<dbReference type="RefSeq" id="WP_336917030.1">
    <property type="nucleotide sequence ID" value="NZ_JBANRN010000001.1"/>
</dbReference>
<dbReference type="EMBL" id="JBHRSU010000001">
    <property type="protein sequence ID" value="MFC3099725.1"/>
    <property type="molecule type" value="Genomic_DNA"/>
</dbReference>
<feature type="transmembrane region" description="Helical" evidence="2">
    <location>
        <begin position="474"/>
        <end position="495"/>
    </location>
</feature>
<dbReference type="Pfam" id="PF00873">
    <property type="entry name" value="ACR_tran"/>
    <property type="match status" value="3"/>
</dbReference>
<feature type="transmembrane region" description="Helical" evidence="2">
    <location>
        <begin position="998"/>
        <end position="1018"/>
    </location>
</feature>
<dbReference type="InterPro" id="IPR001036">
    <property type="entry name" value="Acrflvin-R"/>
</dbReference>
<dbReference type="InterPro" id="IPR027463">
    <property type="entry name" value="AcrB_DN_DC_subdom"/>
</dbReference>
<dbReference type="Proteomes" id="UP001595378">
    <property type="component" value="Unassembled WGS sequence"/>
</dbReference>
<dbReference type="Gene3D" id="3.30.70.1440">
    <property type="entry name" value="Multidrug efflux transporter AcrB pore domain"/>
    <property type="match status" value="2"/>
</dbReference>
<feature type="compositionally biased region" description="Gly residues" evidence="1">
    <location>
        <begin position="841"/>
        <end position="862"/>
    </location>
</feature>
<dbReference type="Gene3D" id="3.30.70.1320">
    <property type="entry name" value="Multidrug efflux transporter AcrB pore domain like"/>
    <property type="match status" value="1"/>
</dbReference>
<dbReference type="SUPFAM" id="SSF82866">
    <property type="entry name" value="Multidrug efflux transporter AcrB transmembrane domain"/>
    <property type="match status" value="2"/>
</dbReference>
<dbReference type="PANTHER" id="PTHR32063:SF19">
    <property type="entry name" value="CATION EFFLUX SYSTEM PROTEIN CUSA"/>
    <property type="match status" value="1"/>
</dbReference>
<accession>A0ABV7EAI4</accession>
<sequence>MVERIIEASARYRWVVFGVVLALVIWALDSARKTPLDALPDLSDPQVIVYTEWMGRSPDLVEDQITYPLVRALQSTPGVRTVRGYSMFGMSFTYAIFEDGTDIYWARTRVLEQLGRAQQLLPAGVSPTLGPDASGVGWVYQYVLQDTTGRLELAELRALQDFVVRPALQAAPGVAEVASIGGFERQYQILADPQRLVAFGLTMADLSRAVRDANAEVGARVLELAGREYVLRGRGYVRDLADLEKSVVTVGPGGVPIRLGDVATVRFGPEIRRGAADWNARGEAVGGIVVMRIGSNALEVIDGVKEAAAELTLPPGVRLVPTYDRSELILSSVETLRNTLIGQAIIVTIICLVFLFHARSALVVMIVLPISVLLSFIGIRYLGLTTNIMSLGGIAIAIGELADATIVLIENANTRLAGAPPEADRRRIIIDACKEVGRPIFFSLLLITISFLPIFTLAGQAGDLFAPLAYTKTFAMFAAALLSITLAPPLMVLLLRGRFRGESENPVSRALTRVYLPVVRFVVRQRVAVVLAAALLMIATVPVFQRLGSEFMPPLDEGSLLVMPTTFPGIAIEDARRALEAQHKVIMSFPEVISVHGKAGRAETATDPAQLDMNESVVTLRPRDDWPLRPISRWHSSWAPDFLKPALRMVWPERGRWTLAELSQAMDAALRMPGYQIAIAPPIRTRIDMLTTGVRTPVGVKVFGENLEEIERISVALEGMLRDVPGTRSTFAERQTGREYVDIVPDRDKIARYGLTVRDVQDTIEAAIGGANISTAIAGRARFTINLRYAADFRGDPEAIRNILIPVQSTGPAVTYGGTNSGAGSSPSAGPMVSAPSASGDGMGGGMSGGSGGGGGGMGTQGAGAAMAPAPSSAGALAASPDFIERWRPPGAAVPLGQIADVSVVTGPPMIKDENGVLVGYVYADIDPTARDLGGWVDEAKTLVESRLVLPAGYRLEWTGQYEFLAEMEARLRYVLPLTLLLIVGLLFLATRGWMQTFLVLASLPFAIAGSVWLLAAMSYNMSAAVWVGIIAVAGVAAQTGIVMIVYLDEAFERHLREGRIQAPEDVDAAIIEGAAMRVRPLVMTVATTVLGLMPLLWEAGVGADVSARTAAPVVGGLWSCMVLTLLVLPAAYSIWRRRQLATHATPVAAPAS</sequence>
<evidence type="ECO:0000313" key="4">
    <source>
        <dbReference type="Proteomes" id="UP001595378"/>
    </source>
</evidence>
<dbReference type="SUPFAM" id="SSF82714">
    <property type="entry name" value="Multidrug efflux transporter AcrB TolC docking domain, DN and DC subdomains"/>
    <property type="match status" value="2"/>
</dbReference>
<name>A0ABV7EAI4_9SPHN</name>
<feature type="transmembrane region" description="Helical" evidence="2">
    <location>
        <begin position="388"/>
        <end position="409"/>
    </location>
</feature>
<feature type="transmembrane region" description="Helical" evidence="2">
    <location>
        <begin position="527"/>
        <end position="544"/>
    </location>
</feature>
<comment type="caution">
    <text evidence="3">The sequence shown here is derived from an EMBL/GenBank/DDBJ whole genome shotgun (WGS) entry which is preliminary data.</text>
</comment>
<feature type="region of interest" description="Disordered" evidence="1">
    <location>
        <begin position="816"/>
        <end position="866"/>
    </location>
</feature>
<dbReference type="Gene3D" id="3.30.2090.10">
    <property type="entry name" value="Multidrug efflux transporter AcrB TolC docking domain, DN and DC subdomains"/>
    <property type="match status" value="3"/>
</dbReference>
<evidence type="ECO:0000256" key="1">
    <source>
        <dbReference type="SAM" id="MobiDB-lite"/>
    </source>
</evidence>
<feature type="transmembrane region" description="Helical" evidence="2">
    <location>
        <begin position="340"/>
        <end position="356"/>
    </location>
</feature>
<feature type="transmembrane region" description="Helical" evidence="2">
    <location>
        <begin position="974"/>
        <end position="991"/>
    </location>
</feature>
<feature type="transmembrane region" description="Helical" evidence="2">
    <location>
        <begin position="1110"/>
        <end position="1133"/>
    </location>
</feature>
<feature type="transmembrane region" description="Helical" evidence="2">
    <location>
        <begin position="1024"/>
        <end position="1048"/>
    </location>
</feature>
<dbReference type="PANTHER" id="PTHR32063">
    <property type="match status" value="1"/>
</dbReference>
<keyword evidence="2" id="KW-1133">Transmembrane helix</keyword>
<dbReference type="Gene3D" id="1.20.1640.10">
    <property type="entry name" value="Multidrug efflux transporter AcrB transmembrane domain"/>
    <property type="match status" value="3"/>
</dbReference>
<dbReference type="SUPFAM" id="SSF82693">
    <property type="entry name" value="Multidrug efflux transporter AcrB pore domain, PN1, PN2, PC1 and PC2 subdomains"/>
    <property type="match status" value="2"/>
</dbReference>
<evidence type="ECO:0000256" key="2">
    <source>
        <dbReference type="SAM" id="Phobius"/>
    </source>
</evidence>
<gene>
    <name evidence="3" type="ORF">ACFODK_02335</name>
</gene>
<feature type="transmembrane region" description="Helical" evidence="2">
    <location>
        <begin position="1081"/>
        <end position="1098"/>
    </location>
</feature>
<evidence type="ECO:0000313" key="3">
    <source>
        <dbReference type="EMBL" id="MFC3099725.1"/>
    </source>
</evidence>
<proteinExistence type="predicted"/>
<keyword evidence="2" id="KW-0812">Transmembrane</keyword>
<reference evidence="4" key="1">
    <citation type="journal article" date="2019" name="Int. J. Syst. Evol. Microbiol.">
        <title>The Global Catalogue of Microorganisms (GCM) 10K type strain sequencing project: providing services to taxonomists for standard genome sequencing and annotation.</title>
        <authorList>
            <consortium name="The Broad Institute Genomics Platform"/>
            <consortium name="The Broad Institute Genome Sequencing Center for Infectious Disease"/>
            <person name="Wu L."/>
            <person name="Ma J."/>
        </authorList>
    </citation>
    <scope>NUCLEOTIDE SEQUENCE [LARGE SCALE GENOMIC DNA]</scope>
    <source>
        <strain evidence="4">KCTC 52606</strain>
    </source>
</reference>
<protein>
    <submittedName>
        <fullName evidence="3">Efflux RND transporter permease subunit</fullName>
    </submittedName>
</protein>
<keyword evidence="2" id="KW-0472">Membrane</keyword>
<feature type="compositionally biased region" description="Low complexity" evidence="1">
    <location>
        <begin position="822"/>
        <end position="840"/>
    </location>
</feature>
<keyword evidence="4" id="KW-1185">Reference proteome</keyword>
<feature type="transmembrane region" description="Helical" evidence="2">
    <location>
        <begin position="363"/>
        <end position="382"/>
    </location>
</feature>
<dbReference type="Gene3D" id="3.30.70.1430">
    <property type="entry name" value="Multidrug efflux transporter AcrB pore domain"/>
    <property type="match status" value="2"/>
</dbReference>
<organism evidence="3 4">
    <name type="scientific">Alteraurantiacibacter lauratis</name>
    <dbReference type="NCBI Taxonomy" id="2054627"/>
    <lineage>
        <taxon>Bacteria</taxon>
        <taxon>Pseudomonadati</taxon>
        <taxon>Pseudomonadota</taxon>
        <taxon>Alphaproteobacteria</taxon>
        <taxon>Sphingomonadales</taxon>
        <taxon>Erythrobacteraceae</taxon>
        <taxon>Alteraurantiacibacter</taxon>
    </lineage>
</organism>
<dbReference type="PRINTS" id="PR00702">
    <property type="entry name" value="ACRIFLAVINRP"/>
</dbReference>
<feature type="transmembrane region" description="Helical" evidence="2">
    <location>
        <begin position="440"/>
        <end position="462"/>
    </location>
</feature>
<feature type="transmembrane region" description="Helical" evidence="2">
    <location>
        <begin position="12"/>
        <end position="28"/>
    </location>
</feature>